<dbReference type="NCBIfam" id="TIGR00229">
    <property type="entry name" value="sensory_box"/>
    <property type="match status" value="2"/>
</dbReference>
<comment type="caution">
    <text evidence="9">The sequence shown here is derived from an EMBL/GenBank/DDBJ whole genome shotgun (WGS) entry which is preliminary data.</text>
</comment>
<organism evidence="9 10">
    <name type="scientific">Hydrogenophaga crassostreae</name>
    <dbReference type="NCBI Taxonomy" id="1763535"/>
    <lineage>
        <taxon>Bacteria</taxon>
        <taxon>Pseudomonadati</taxon>
        <taxon>Pseudomonadota</taxon>
        <taxon>Betaproteobacteria</taxon>
        <taxon>Burkholderiales</taxon>
        <taxon>Comamonadaceae</taxon>
        <taxon>Hydrogenophaga</taxon>
    </lineage>
</organism>
<evidence type="ECO:0000256" key="3">
    <source>
        <dbReference type="ARBA" id="ARBA00022553"/>
    </source>
</evidence>
<feature type="transmembrane region" description="Helical" evidence="7">
    <location>
        <begin position="78"/>
        <end position="97"/>
    </location>
</feature>
<evidence type="ECO:0000256" key="6">
    <source>
        <dbReference type="ARBA" id="ARBA00023136"/>
    </source>
</evidence>
<evidence type="ECO:0000256" key="2">
    <source>
        <dbReference type="ARBA" id="ARBA00012438"/>
    </source>
</evidence>
<dbReference type="InterPro" id="IPR005467">
    <property type="entry name" value="His_kinase_dom"/>
</dbReference>
<dbReference type="SMART" id="SM00387">
    <property type="entry name" value="HATPase_c"/>
    <property type="match status" value="1"/>
</dbReference>
<dbReference type="InterPro" id="IPR036890">
    <property type="entry name" value="HATPase_C_sf"/>
</dbReference>
<dbReference type="Gene3D" id="1.10.287.130">
    <property type="match status" value="1"/>
</dbReference>
<dbReference type="EC" id="2.7.13.3" evidence="2"/>
<evidence type="ECO:0000313" key="9">
    <source>
        <dbReference type="EMBL" id="OAD44186.1"/>
    </source>
</evidence>
<keyword evidence="6 7" id="KW-0472">Membrane</keyword>
<dbReference type="Gene3D" id="3.30.565.10">
    <property type="entry name" value="Histidine kinase-like ATPase, C-terminal domain"/>
    <property type="match status" value="1"/>
</dbReference>
<dbReference type="Proteomes" id="UP000185657">
    <property type="component" value="Unassembled WGS sequence"/>
</dbReference>
<dbReference type="Pfam" id="PF13426">
    <property type="entry name" value="PAS_9"/>
    <property type="match status" value="1"/>
</dbReference>
<evidence type="ECO:0000259" key="8">
    <source>
        <dbReference type="PROSITE" id="PS50109"/>
    </source>
</evidence>
<dbReference type="EMBL" id="LVWD01000001">
    <property type="protein sequence ID" value="OAD44186.1"/>
    <property type="molecule type" value="Genomic_DNA"/>
</dbReference>
<dbReference type="Pfam" id="PF00512">
    <property type="entry name" value="HisKA"/>
    <property type="match status" value="1"/>
</dbReference>
<dbReference type="InterPro" id="IPR003594">
    <property type="entry name" value="HATPase_dom"/>
</dbReference>
<sequence length="858" mass="94503">MNTIEPSSRPLPGFSTTLNDLHSTAMKALLLSVGVSAFFVGIAVFAREGWSALTWFAIFTTAASGGMWILLKQGRTHLVTRCLVAIFLLVGTGGTIHNGSVRSAAAYLMLASMVVAGSYMSRAEALAVGAYIVITLGVLNWFEQQGQLSGVLPVAGWTVWVVQSAVMGTILITSLYGRYRLMQVVRDQEAALEAAQTAQTYLRASQSRFQALFDNNPVACLVQSFRTMQVLDANEIFCELFGYGRDALRSEPLPAFWTDLGAEQLFRQALLDHGHVRGVYAKGVKKDGTTIDCEVYGEVIRQAEEPIVLIMVLDISKETASRSEMEKAQERFRKAFEFSPLGMTITRLTDGQIKAANAANKNVLGWTAEDFAGKTMQGVGVWNEDADRQRFVDGLRANGRLLGHETTMRTKQGGLASVRVWAERIELDGEACALSFTLNVTEEKQREAMLINIAKGVSSQTGEAFFPSWAEHLATAIGANKILVVETAEEARFNTLALHANGTLQPLEAVNIPAKLLARLLLQDGILFIENSSAKDVDLIPSFEVAQPHPVQALAGIVLKDADGSAIGLIYVDWNASPVLQSTHLQALLSIFSSRCNAELVRLRRDREINRLYETLEQRVHARTAQLQYLNRELDSFAYSVSHDLKSPLRAIDGFLHLLHDQMAGRMTTDDEELFEKVSSSASRMGSLIADMLSLARVSQGQLQRMDVNLNDLVDTVIRREFDGDSTHQVEIVIEPDLHADCDPRLAQIVFENLIGNAWKYTHKKAHPRIEIGQRPLDPGLPAVFYVKDNGAGFDMGQVNRLFRPFTRLHSSREFEGSGIGLATVRRILERHGGFVRAEGVVDQGATIEFCFGVDGVD</sequence>
<dbReference type="SMART" id="SM00091">
    <property type="entry name" value="PAS"/>
    <property type="match status" value="2"/>
</dbReference>
<evidence type="ECO:0000313" key="10">
    <source>
        <dbReference type="Proteomes" id="UP000185657"/>
    </source>
</evidence>
<dbReference type="Gene3D" id="3.30.450.20">
    <property type="entry name" value="PAS domain"/>
    <property type="match status" value="2"/>
</dbReference>
<dbReference type="RefSeq" id="WP_066084505.1">
    <property type="nucleotide sequence ID" value="NZ_CP017476.1"/>
</dbReference>
<dbReference type="CDD" id="cd00130">
    <property type="entry name" value="PAS"/>
    <property type="match status" value="1"/>
</dbReference>
<dbReference type="Pfam" id="PF02518">
    <property type="entry name" value="HATPase_c"/>
    <property type="match status" value="1"/>
</dbReference>
<evidence type="ECO:0000256" key="7">
    <source>
        <dbReference type="SAM" id="Phobius"/>
    </source>
</evidence>
<feature type="transmembrane region" description="Helical" evidence="7">
    <location>
        <begin position="28"/>
        <end position="46"/>
    </location>
</feature>
<feature type="transmembrane region" description="Helical" evidence="7">
    <location>
        <begin position="52"/>
        <end position="71"/>
    </location>
</feature>
<accession>A0ABX2UCW5</accession>
<dbReference type="CDD" id="cd00082">
    <property type="entry name" value="HisKA"/>
    <property type="match status" value="1"/>
</dbReference>
<dbReference type="SUPFAM" id="SSF47384">
    <property type="entry name" value="Homodimeric domain of signal transducing histidine kinase"/>
    <property type="match status" value="1"/>
</dbReference>
<keyword evidence="5" id="KW-0418">Kinase</keyword>
<dbReference type="SUPFAM" id="SSF55785">
    <property type="entry name" value="PYP-like sensor domain (PAS domain)"/>
    <property type="match status" value="2"/>
</dbReference>
<keyword evidence="3" id="KW-0597">Phosphoprotein</keyword>
<protein>
    <recommendedName>
        <fullName evidence="2">histidine kinase</fullName>
        <ecNumber evidence="2">2.7.13.3</ecNumber>
    </recommendedName>
</protein>
<keyword evidence="10" id="KW-1185">Reference proteome</keyword>
<gene>
    <name evidence="9" type="ORF">LPB72_01430</name>
</gene>
<dbReference type="InterPro" id="IPR050351">
    <property type="entry name" value="BphY/WalK/GraS-like"/>
</dbReference>
<dbReference type="InterPro" id="IPR035965">
    <property type="entry name" value="PAS-like_dom_sf"/>
</dbReference>
<dbReference type="SUPFAM" id="SSF55781">
    <property type="entry name" value="GAF domain-like"/>
    <property type="match status" value="1"/>
</dbReference>
<dbReference type="SMART" id="SM00388">
    <property type="entry name" value="HisKA"/>
    <property type="match status" value="1"/>
</dbReference>
<dbReference type="SUPFAM" id="SSF55874">
    <property type="entry name" value="ATPase domain of HSP90 chaperone/DNA topoisomerase II/histidine kinase"/>
    <property type="match status" value="1"/>
</dbReference>
<dbReference type="InterPro" id="IPR000014">
    <property type="entry name" value="PAS"/>
</dbReference>
<proteinExistence type="predicted"/>
<dbReference type="Pfam" id="PF13188">
    <property type="entry name" value="PAS_8"/>
    <property type="match status" value="1"/>
</dbReference>
<evidence type="ECO:0000256" key="4">
    <source>
        <dbReference type="ARBA" id="ARBA00022679"/>
    </source>
</evidence>
<dbReference type="PRINTS" id="PR00344">
    <property type="entry name" value="BCTRLSENSOR"/>
</dbReference>
<keyword evidence="7" id="KW-1133">Transmembrane helix</keyword>
<dbReference type="InterPro" id="IPR004358">
    <property type="entry name" value="Sig_transdc_His_kin-like_C"/>
</dbReference>
<comment type="catalytic activity">
    <reaction evidence="1">
        <text>ATP + protein L-histidine = ADP + protein N-phospho-L-histidine.</text>
        <dbReference type="EC" id="2.7.13.3"/>
    </reaction>
</comment>
<keyword evidence="7" id="KW-0812">Transmembrane</keyword>
<dbReference type="InterPro" id="IPR036097">
    <property type="entry name" value="HisK_dim/P_sf"/>
</dbReference>
<dbReference type="PANTHER" id="PTHR42878">
    <property type="entry name" value="TWO-COMPONENT HISTIDINE KINASE"/>
    <property type="match status" value="1"/>
</dbReference>
<keyword evidence="4" id="KW-0808">Transferase</keyword>
<feature type="domain" description="Histidine kinase" evidence="8">
    <location>
        <begin position="640"/>
        <end position="856"/>
    </location>
</feature>
<reference evidence="9 10" key="1">
    <citation type="submission" date="2016-02" db="EMBL/GenBank/DDBJ databases">
        <title>Draft genome sequence of Hydrogenophaga sp. LPB0072.</title>
        <authorList>
            <person name="Shin S.-K."/>
            <person name="Yi H."/>
        </authorList>
    </citation>
    <scope>NUCLEOTIDE SEQUENCE [LARGE SCALE GENOMIC DNA]</scope>
    <source>
        <strain evidence="9 10">LPB0072</strain>
    </source>
</reference>
<dbReference type="InterPro" id="IPR003661">
    <property type="entry name" value="HisK_dim/P_dom"/>
</dbReference>
<feature type="transmembrane region" description="Helical" evidence="7">
    <location>
        <begin position="154"/>
        <end position="176"/>
    </location>
</feature>
<evidence type="ECO:0000256" key="1">
    <source>
        <dbReference type="ARBA" id="ARBA00000085"/>
    </source>
</evidence>
<name>A0ABX2UCW5_9BURK</name>
<evidence type="ECO:0000256" key="5">
    <source>
        <dbReference type="ARBA" id="ARBA00022777"/>
    </source>
</evidence>
<dbReference type="PROSITE" id="PS50109">
    <property type="entry name" value="HIS_KIN"/>
    <property type="match status" value="1"/>
</dbReference>
<feature type="transmembrane region" description="Helical" evidence="7">
    <location>
        <begin position="125"/>
        <end position="142"/>
    </location>
</feature>
<dbReference type="PANTHER" id="PTHR42878:SF15">
    <property type="entry name" value="BACTERIOPHYTOCHROME"/>
    <property type="match status" value="1"/>
</dbReference>